<dbReference type="PANTHER" id="PTHR48225">
    <property type="entry name" value="HORMA DOMAIN-CONTAINING PROTEIN 1"/>
    <property type="match status" value="1"/>
</dbReference>
<dbReference type="Pfam" id="PF02301">
    <property type="entry name" value="HORMA"/>
    <property type="match status" value="1"/>
</dbReference>
<dbReference type="GO" id="GO:0003677">
    <property type="term" value="F:DNA binding"/>
    <property type="evidence" value="ECO:0007669"/>
    <property type="project" value="UniProtKB-KW"/>
</dbReference>
<dbReference type="InterPro" id="IPR011011">
    <property type="entry name" value="Znf_FYVE_PHD"/>
</dbReference>
<evidence type="ECO:0000259" key="7">
    <source>
        <dbReference type="PROSITE" id="PS50815"/>
    </source>
</evidence>
<dbReference type="AlphaFoldDB" id="A0A4S8KZK1"/>
<dbReference type="InterPro" id="IPR051294">
    <property type="entry name" value="HORMA_MeioticProgression"/>
</dbReference>
<keyword evidence="3" id="KW-0158">Chromosome</keyword>
<keyword evidence="4" id="KW-0539">Nucleus</keyword>
<gene>
    <name evidence="8" type="ORF">K435DRAFT_823416</name>
</gene>
<dbReference type="EMBL" id="ML179803">
    <property type="protein sequence ID" value="THU81512.1"/>
    <property type="molecule type" value="Genomic_DNA"/>
</dbReference>
<feature type="compositionally biased region" description="Acidic residues" evidence="6">
    <location>
        <begin position="334"/>
        <end position="348"/>
    </location>
</feature>
<reference evidence="8 9" key="1">
    <citation type="journal article" date="2019" name="Nat. Ecol. Evol.">
        <title>Megaphylogeny resolves global patterns of mushroom evolution.</title>
        <authorList>
            <person name="Varga T."/>
            <person name="Krizsan K."/>
            <person name="Foldi C."/>
            <person name="Dima B."/>
            <person name="Sanchez-Garcia M."/>
            <person name="Sanchez-Ramirez S."/>
            <person name="Szollosi G.J."/>
            <person name="Szarkandi J.G."/>
            <person name="Papp V."/>
            <person name="Albert L."/>
            <person name="Andreopoulos W."/>
            <person name="Angelini C."/>
            <person name="Antonin V."/>
            <person name="Barry K.W."/>
            <person name="Bougher N.L."/>
            <person name="Buchanan P."/>
            <person name="Buyck B."/>
            <person name="Bense V."/>
            <person name="Catcheside P."/>
            <person name="Chovatia M."/>
            <person name="Cooper J."/>
            <person name="Damon W."/>
            <person name="Desjardin D."/>
            <person name="Finy P."/>
            <person name="Geml J."/>
            <person name="Haridas S."/>
            <person name="Hughes K."/>
            <person name="Justo A."/>
            <person name="Karasinski D."/>
            <person name="Kautmanova I."/>
            <person name="Kiss B."/>
            <person name="Kocsube S."/>
            <person name="Kotiranta H."/>
            <person name="LaButti K.M."/>
            <person name="Lechner B.E."/>
            <person name="Liimatainen K."/>
            <person name="Lipzen A."/>
            <person name="Lukacs Z."/>
            <person name="Mihaltcheva S."/>
            <person name="Morgado L.N."/>
            <person name="Niskanen T."/>
            <person name="Noordeloos M.E."/>
            <person name="Ohm R.A."/>
            <person name="Ortiz-Santana B."/>
            <person name="Ovrebo C."/>
            <person name="Racz N."/>
            <person name="Riley R."/>
            <person name="Savchenko A."/>
            <person name="Shiryaev A."/>
            <person name="Soop K."/>
            <person name="Spirin V."/>
            <person name="Szebenyi C."/>
            <person name="Tomsovsky M."/>
            <person name="Tulloss R.E."/>
            <person name="Uehling J."/>
            <person name="Grigoriev I.V."/>
            <person name="Vagvolgyi C."/>
            <person name="Papp T."/>
            <person name="Martin F.M."/>
            <person name="Miettinen O."/>
            <person name="Hibbett D.S."/>
            <person name="Nagy L.G."/>
        </authorList>
    </citation>
    <scope>NUCLEOTIDE SEQUENCE [LARGE SCALE GENOMIC DNA]</scope>
    <source>
        <strain evidence="8 9">CBS 962.96</strain>
    </source>
</reference>
<dbReference type="Gene3D" id="3.30.40.10">
    <property type="entry name" value="Zinc/RING finger domain, C3HC4 (zinc finger)"/>
    <property type="match status" value="1"/>
</dbReference>
<evidence type="ECO:0000313" key="9">
    <source>
        <dbReference type="Proteomes" id="UP000297245"/>
    </source>
</evidence>
<dbReference type="OrthoDB" id="1928087at2759"/>
<dbReference type="InterPro" id="IPR013083">
    <property type="entry name" value="Znf_RING/FYVE/PHD"/>
</dbReference>
<evidence type="ECO:0000256" key="4">
    <source>
        <dbReference type="ARBA" id="ARBA00023242"/>
    </source>
</evidence>
<organism evidence="8 9">
    <name type="scientific">Dendrothele bispora (strain CBS 962.96)</name>
    <dbReference type="NCBI Taxonomy" id="1314807"/>
    <lineage>
        <taxon>Eukaryota</taxon>
        <taxon>Fungi</taxon>
        <taxon>Dikarya</taxon>
        <taxon>Basidiomycota</taxon>
        <taxon>Agaricomycotina</taxon>
        <taxon>Agaricomycetes</taxon>
        <taxon>Agaricomycetidae</taxon>
        <taxon>Agaricales</taxon>
        <taxon>Agaricales incertae sedis</taxon>
        <taxon>Dendrothele</taxon>
    </lineage>
</organism>
<dbReference type="Proteomes" id="UP000297245">
    <property type="component" value="Unassembled WGS sequence"/>
</dbReference>
<dbReference type="InterPro" id="IPR003511">
    <property type="entry name" value="HORMA_dom"/>
</dbReference>
<evidence type="ECO:0000256" key="2">
    <source>
        <dbReference type="ARBA" id="ARBA00004286"/>
    </source>
</evidence>
<evidence type="ECO:0000256" key="3">
    <source>
        <dbReference type="ARBA" id="ARBA00022454"/>
    </source>
</evidence>
<feature type="region of interest" description="Disordered" evidence="6">
    <location>
        <begin position="752"/>
        <end position="785"/>
    </location>
</feature>
<dbReference type="Gene3D" id="3.30.900.10">
    <property type="entry name" value="HORMA domain"/>
    <property type="match status" value="1"/>
</dbReference>
<sequence>MQAQEIRTEARAISSATSVEVVETLLKAGLGCITFMRDLLPQDNFQESQLTTAEDGVSCSTSSFFTPDKDKRNMSGFKIMTMSRGYTDEADRILNYLEYGIFDALRRQYLRSFIFAIYLDNKDPNNIVEAYTFNFQYHPVAGTDATVPVMTLGSGMSSMSLNDKTDPLVQAARNGNVPTLKDVKRSLKNLMKTLITSMTQMDVLPRRRYASFKLFYTDNTPDDYEPPHFKAGDFEKDKWYFMTHDLDEVPDTWSVGKLNSGHHSVNVNVSSIATYLPSSTEHDNAPFAGTANQTAFGSGFSLTPAKEAANRAEQIAKQVEDAENRNVAWSAEPLDPEFDADAEGDDDPEYAKSASPSFVHQPIVPIGVRNEDGMIEPFPPDAGMDVDEREAHFFGVSQTIPTGLKEVHVFSSIDGLSKKVPATSNIEQTQVIDESQEHTDSSSNQIQLGRDVSDSVTNTPTPMNRTRRNAARQEILSPVSSILSGDRDKDIDTQMEKLVIGNTTADDSEMLDLETQIEPIDETQTVDTIESFGSDSRIRDDIQQEPSAISLPKKKRKEEVKCECGITEEDDCCACEGGCERWYHIWYVSLLKSEDDARLPDQFICFDCRVHADPSWELIKVDLYPAMMSKLKELALFRRAIKVAQHHEPNTAAQFAKLMGCDNALSRQLWKRLETEGFIVEQVTTIDNIGFSETRSRTKAKGKGKQTKQRRNIQKQRYIFDRKSTTTQQYTDYFNPAPEVESRLLGIPQTNYADLKRSGGPCGDEDPRPKKKVKISLAPGIDLAE</sequence>
<comment type="subcellular location">
    <subcellularLocation>
        <location evidence="2">Chromosome</location>
    </subcellularLocation>
    <subcellularLocation>
        <location evidence="1">Nucleus</location>
    </subcellularLocation>
</comment>
<accession>A0A4S8KZK1</accession>
<dbReference type="SUPFAM" id="SSF57903">
    <property type="entry name" value="FYVE/PHD zinc finger"/>
    <property type="match status" value="1"/>
</dbReference>
<dbReference type="PANTHER" id="PTHR48225:SF7">
    <property type="entry name" value="MEIOSIS-SPECIFIC PROTEIN HOP1"/>
    <property type="match status" value="1"/>
</dbReference>
<dbReference type="SUPFAM" id="SSF56019">
    <property type="entry name" value="The spindle assembly checkpoint protein mad2"/>
    <property type="match status" value="1"/>
</dbReference>
<evidence type="ECO:0000313" key="8">
    <source>
        <dbReference type="EMBL" id="THU81512.1"/>
    </source>
</evidence>
<name>A0A4S8KZK1_DENBC</name>
<proteinExistence type="predicted"/>
<dbReference type="GO" id="GO:0051598">
    <property type="term" value="P:meiotic recombination checkpoint signaling"/>
    <property type="evidence" value="ECO:0007669"/>
    <property type="project" value="TreeGrafter"/>
</dbReference>
<dbReference type="GO" id="GO:0005694">
    <property type="term" value="C:chromosome"/>
    <property type="evidence" value="ECO:0007669"/>
    <property type="project" value="UniProtKB-SubCell"/>
</dbReference>
<dbReference type="PROSITE" id="PS50815">
    <property type="entry name" value="HORMA"/>
    <property type="match status" value="1"/>
</dbReference>
<dbReference type="GO" id="GO:0007130">
    <property type="term" value="P:synaptonemal complex assembly"/>
    <property type="evidence" value="ECO:0007669"/>
    <property type="project" value="TreeGrafter"/>
</dbReference>
<feature type="region of interest" description="Disordered" evidence="6">
    <location>
        <begin position="330"/>
        <end position="354"/>
    </location>
</feature>
<keyword evidence="5" id="KW-0469">Meiosis</keyword>
<dbReference type="GO" id="GO:0005634">
    <property type="term" value="C:nucleus"/>
    <property type="evidence" value="ECO:0007669"/>
    <property type="project" value="UniProtKB-SubCell"/>
</dbReference>
<protein>
    <submittedName>
        <fullName evidence="8">DNA-binding protein</fullName>
    </submittedName>
</protein>
<dbReference type="InterPro" id="IPR036570">
    <property type="entry name" value="HORMA_dom_sf"/>
</dbReference>
<evidence type="ECO:0000256" key="6">
    <source>
        <dbReference type="SAM" id="MobiDB-lite"/>
    </source>
</evidence>
<keyword evidence="9" id="KW-1185">Reference proteome</keyword>
<feature type="domain" description="HORMA" evidence="7">
    <location>
        <begin position="16"/>
        <end position="269"/>
    </location>
</feature>
<evidence type="ECO:0000256" key="5">
    <source>
        <dbReference type="ARBA" id="ARBA00023254"/>
    </source>
</evidence>
<evidence type="ECO:0000256" key="1">
    <source>
        <dbReference type="ARBA" id="ARBA00004123"/>
    </source>
</evidence>
<keyword evidence="8" id="KW-0238">DNA-binding</keyword>